<dbReference type="GO" id="GO:0019185">
    <property type="term" value="C:snRNA-activating protein complex"/>
    <property type="evidence" value="ECO:0007669"/>
    <property type="project" value="TreeGrafter"/>
</dbReference>
<feature type="region of interest" description="Disordered" evidence="5">
    <location>
        <begin position="92"/>
        <end position="127"/>
    </location>
</feature>
<evidence type="ECO:0000256" key="5">
    <source>
        <dbReference type="SAM" id="MobiDB-lite"/>
    </source>
</evidence>
<dbReference type="Gene3D" id="1.10.10.60">
    <property type="entry name" value="Homeodomain-like"/>
    <property type="match status" value="2"/>
</dbReference>
<dbReference type="PROSITE" id="PS51294">
    <property type="entry name" value="HTH_MYB"/>
    <property type="match status" value="1"/>
</dbReference>
<feature type="compositionally biased region" description="Basic residues" evidence="5">
    <location>
        <begin position="596"/>
        <end position="606"/>
    </location>
</feature>
<dbReference type="InterPro" id="IPR001005">
    <property type="entry name" value="SANT/Myb"/>
</dbReference>
<reference evidence="6" key="1">
    <citation type="submission" date="2015-06" db="UniProtKB">
        <authorList>
            <consortium name="EnsemblPlants"/>
        </authorList>
    </citation>
    <scope>IDENTIFICATION</scope>
</reference>
<feature type="region of interest" description="Disordered" evidence="5">
    <location>
        <begin position="585"/>
        <end position="615"/>
    </location>
</feature>
<dbReference type="GO" id="GO:0000978">
    <property type="term" value="F:RNA polymerase II cis-regulatory region sequence-specific DNA binding"/>
    <property type="evidence" value="ECO:0007669"/>
    <property type="project" value="TreeGrafter"/>
</dbReference>
<dbReference type="EnsemblPlants" id="EMT09847">
    <property type="protein sequence ID" value="EMT09847"/>
    <property type="gene ID" value="F775_18840"/>
</dbReference>
<dbReference type="InterPro" id="IPR017930">
    <property type="entry name" value="Myb_dom"/>
</dbReference>
<evidence type="ECO:0000256" key="1">
    <source>
        <dbReference type="ARBA" id="ARBA00023015"/>
    </source>
</evidence>
<feature type="compositionally biased region" description="Polar residues" evidence="5">
    <location>
        <begin position="873"/>
        <end position="882"/>
    </location>
</feature>
<dbReference type="SMART" id="SM00717">
    <property type="entry name" value="SANT"/>
    <property type="match status" value="2"/>
</dbReference>
<dbReference type="PROSITE" id="PS50090">
    <property type="entry name" value="MYB_LIKE"/>
    <property type="match status" value="2"/>
</dbReference>
<feature type="compositionally biased region" description="Basic and acidic residues" evidence="5">
    <location>
        <begin position="848"/>
        <end position="857"/>
    </location>
</feature>
<keyword evidence="1" id="KW-0805">Transcription regulation</keyword>
<dbReference type="SUPFAM" id="SSF46689">
    <property type="entry name" value="Homeodomain-like"/>
    <property type="match status" value="1"/>
</dbReference>
<feature type="region of interest" description="Disordered" evidence="5">
    <location>
        <begin position="928"/>
        <end position="976"/>
    </location>
</feature>
<sequence length="976" mass="108924">MAPAPCNELDQIAQGSARSFPSAWTTAVAATDGLSDEEEEEDLALVRSIRENLHLNKASPSSPRPICIWPPSFMEDDLETLRAIQRRFSHYHSGTSTGPLENMKNEASKGGDDEFIAHRPGEEDVQSKNTKALTQTGFPKAALLLVDALKKNRACQKFIRRKMINIEAKIEVNKDLRDRVKCLMDYQLSCRRSFSNFLCQKVDPRVRLISSEKQSAQSAKEQIIRHLQKSILFLQNKCKMSPLLLGPAENPHIEKYKVVLKQFPISLQKHSWSDTEKDRLAKGIKQQYQEMLIKDSMKNGSSSGDFSAVDMAYALTNTGGNFEATHEILRSVLPLVNWDYIAAMYLPGRSGAECESRWRKTLNPERKRVGRWSEDEDKRLMVSVKLFRSGSWNKIAQFLPGRTQSQSSERRWKRLCQDELPLVIAANQVKKTIFQTNFVDRETERPAICPSDFPSLVYSKVDRRDENTASDQVKKPRKRSRRSCADNVPSGDPLKSSADVAAKRMRGSISVDDESTLDILGGPISFDDEAPANRQRVPTFVGKEGTGKKRTRGSGSVGNEGAVKKKMRGSVSVGDGRAVKNRMRGSVSVDNQGSTTKRKRVSRKSAKGNSTTDGGVNACELALPSVPSEACAERGIDTGNTNKMKWKSTPRPKQINMAEGTVDEYSRLADCIPFARGNGTSRNNNRSQSVQSLVSCLLYKEGFPYPINIGGRSNLVKLEKQEDTWAKSSLQAFVDFSGNPVMESLLCHSASQFKHWSTFLMYTHYFYFFAAKTFNLFIFNYGSTTNTRNNNKNTSRYVDHLATTTSTEATKGAPLSSPLPSGSWANFVVVDGREVVVLRPHKTNAPEQNHRGEECRSKGSNLKTHKRRRMTNDEQIQTNPSKTDLPETHLHTPTMMLDASPERGLGGETFIASSRSHRHLTFLSRTQTRTKLEKRSKNEALPPARAEIHSASMTLRPLETGRTGVGTGGTVGGREP</sequence>
<dbReference type="GO" id="GO:0042796">
    <property type="term" value="P:snRNA transcription by RNA polymerase III"/>
    <property type="evidence" value="ECO:0007669"/>
    <property type="project" value="TreeGrafter"/>
</dbReference>
<dbReference type="GO" id="GO:0001006">
    <property type="term" value="F:RNA polymerase III type 3 promoter sequence-specific DNA binding"/>
    <property type="evidence" value="ECO:0007669"/>
    <property type="project" value="TreeGrafter"/>
</dbReference>
<dbReference type="InterPro" id="IPR051575">
    <property type="entry name" value="Myb-like_DNA-bd"/>
</dbReference>
<dbReference type="Pfam" id="PF00249">
    <property type="entry name" value="Myb_DNA-binding"/>
    <property type="match status" value="1"/>
</dbReference>
<feature type="compositionally biased region" description="Basic and acidic residues" evidence="5">
    <location>
        <begin position="103"/>
        <end position="126"/>
    </location>
</feature>
<dbReference type="CDD" id="cd00167">
    <property type="entry name" value="SANT"/>
    <property type="match status" value="1"/>
</dbReference>
<evidence type="ECO:0000256" key="3">
    <source>
        <dbReference type="ARBA" id="ARBA00023163"/>
    </source>
</evidence>
<feature type="region of interest" description="Disordered" evidence="5">
    <location>
        <begin position="542"/>
        <end position="572"/>
    </location>
</feature>
<dbReference type="InterPro" id="IPR009057">
    <property type="entry name" value="Homeodomain-like_sf"/>
</dbReference>
<keyword evidence="4" id="KW-0539">Nucleus</keyword>
<keyword evidence="3" id="KW-0804">Transcription</keyword>
<protein>
    <submittedName>
        <fullName evidence="6">Myb-like protein L</fullName>
    </submittedName>
</protein>
<dbReference type="ExpressionAtlas" id="M8AZC9">
    <property type="expression patterns" value="baseline"/>
</dbReference>
<dbReference type="AlphaFoldDB" id="M8AZC9"/>
<keyword evidence="2" id="KW-0238">DNA-binding</keyword>
<feature type="region of interest" description="Disordered" evidence="5">
    <location>
        <begin position="845"/>
        <end position="889"/>
    </location>
</feature>
<evidence type="ECO:0000313" key="6">
    <source>
        <dbReference type="EnsemblPlants" id="EMT09847"/>
    </source>
</evidence>
<feature type="compositionally biased region" description="Gly residues" evidence="5">
    <location>
        <begin position="963"/>
        <end position="976"/>
    </location>
</feature>
<dbReference type="GO" id="GO:0042795">
    <property type="term" value="P:snRNA transcription by RNA polymerase II"/>
    <property type="evidence" value="ECO:0007669"/>
    <property type="project" value="TreeGrafter"/>
</dbReference>
<dbReference type="PANTHER" id="PTHR46621:SF1">
    <property type="entry name" value="SNRNA-ACTIVATING PROTEIN COMPLEX SUBUNIT 4"/>
    <property type="match status" value="1"/>
</dbReference>
<evidence type="ECO:0000256" key="2">
    <source>
        <dbReference type="ARBA" id="ARBA00023125"/>
    </source>
</evidence>
<organism evidence="6">
    <name type="scientific">Aegilops tauschii</name>
    <name type="common">Tausch's goatgrass</name>
    <name type="synonym">Aegilops squarrosa</name>
    <dbReference type="NCBI Taxonomy" id="37682"/>
    <lineage>
        <taxon>Eukaryota</taxon>
        <taxon>Viridiplantae</taxon>
        <taxon>Streptophyta</taxon>
        <taxon>Embryophyta</taxon>
        <taxon>Tracheophyta</taxon>
        <taxon>Spermatophyta</taxon>
        <taxon>Magnoliopsida</taxon>
        <taxon>Liliopsida</taxon>
        <taxon>Poales</taxon>
        <taxon>Poaceae</taxon>
        <taxon>BOP clade</taxon>
        <taxon>Pooideae</taxon>
        <taxon>Triticodae</taxon>
        <taxon>Triticeae</taxon>
        <taxon>Triticinae</taxon>
        <taxon>Aegilops</taxon>
    </lineage>
</organism>
<name>M8AZC9_AEGTA</name>
<dbReference type="PANTHER" id="PTHR46621">
    <property type="entry name" value="SNRNA-ACTIVATING PROTEIN COMPLEX SUBUNIT 4"/>
    <property type="match status" value="1"/>
</dbReference>
<evidence type="ECO:0000256" key="4">
    <source>
        <dbReference type="ARBA" id="ARBA00023242"/>
    </source>
</evidence>
<feature type="region of interest" description="Disordered" evidence="5">
    <location>
        <begin position="464"/>
        <end position="501"/>
    </location>
</feature>
<accession>M8AZC9</accession>
<proteinExistence type="predicted"/>